<dbReference type="PANTHER" id="PTHR43245">
    <property type="entry name" value="BIFUNCTIONAL POLYMYXIN RESISTANCE PROTEIN ARNA"/>
    <property type="match status" value="1"/>
</dbReference>
<gene>
    <name evidence="2" type="ORF">SAMN05216283_10176</name>
</gene>
<dbReference type="PANTHER" id="PTHR43245:SF23">
    <property type="entry name" value="NAD(P)-BINDING DOMAIN-CONTAINING PROTEIN"/>
    <property type="match status" value="1"/>
</dbReference>
<dbReference type="Pfam" id="PF01370">
    <property type="entry name" value="Epimerase"/>
    <property type="match status" value="1"/>
</dbReference>
<dbReference type="Proteomes" id="UP000198964">
    <property type="component" value="Unassembled WGS sequence"/>
</dbReference>
<evidence type="ECO:0000259" key="1">
    <source>
        <dbReference type="Pfam" id="PF01370"/>
    </source>
</evidence>
<evidence type="ECO:0000313" key="2">
    <source>
        <dbReference type="EMBL" id="SFE41278.1"/>
    </source>
</evidence>
<proteinExistence type="predicted"/>
<keyword evidence="3" id="KW-1185">Reference proteome</keyword>
<dbReference type="EMBL" id="FONW01000001">
    <property type="protein sequence ID" value="SFE41278.1"/>
    <property type="molecule type" value="Genomic_DNA"/>
</dbReference>
<accession>A0A1I2ACL1</accession>
<organism evidence="2 3">
    <name type="scientific">Sunxiuqinia elliptica</name>
    <dbReference type="NCBI Taxonomy" id="655355"/>
    <lineage>
        <taxon>Bacteria</taxon>
        <taxon>Pseudomonadati</taxon>
        <taxon>Bacteroidota</taxon>
        <taxon>Bacteroidia</taxon>
        <taxon>Marinilabiliales</taxon>
        <taxon>Prolixibacteraceae</taxon>
        <taxon>Sunxiuqinia</taxon>
    </lineage>
</organism>
<dbReference type="RefSeq" id="WP_093917838.1">
    <property type="nucleotide sequence ID" value="NZ_FONW01000001.1"/>
</dbReference>
<dbReference type="InterPro" id="IPR001509">
    <property type="entry name" value="Epimerase_deHydtase"/>
</dbReference>
<dbReference type="Gene3D" id="3.40.50.720">
    <property type="entry name" value="NAD(P)-binding Rossmann-like Domain"/>
    <property type="match status" value="1"/>
</dbReference>
<reference evidence="2 3" key="1">
    <citation type="submission" date="2016-10" db="EMBL/GenBank/DDBJ databases">
        <authorList>
            <person name="de Groot N.N."/>
        </authorList>
    </citation>
    <scope>NUCLEOTIDE SEQUENCE [LARGE SCALE GENOMIC DNA]</scope>
    <source>
        <strain evidence="2 3">CGMCC 1.9156</strain>
    </source>
</reference>
<sequence>MKILIVGNMGYVGPGAVEQLRKTYPDAELVGFDIGYFASSLTHVLYQPEIRLDKQVFGDVREFPYELLTGVDAVVYLAAISNDPMSAVYEEMTMDINYRSCVRLARRAKEYGVKSFVFASSCSMYGEADDYPKTEQDTLKPLTAYARSKVAAERELEPLASDGFTITCLRFSTACGMSARLRLDLVLNDFVAGAILSREINILSDGTPWRPLINVLDMALAIEWGVQREALSGGNFLAVNVGTSKWNYQVKDLAYAVQEIVPGCKVTVNPNAAPDKRSYKVNFDLFESLAPNHQPRYDLYATIKDLYESIVDMNVKDADFRHSRFIRLQMLKELQDSGKLDQGLHWIPEKKVEVELVEHEF</sequence>
<protein>
    <submittedName>
        <fullName evidence="2">Nucleoside-diphosphate-sugar epimerase</fullName>
    </submittedName>
</protein>
<dbReference type="SUPFAM" id="SSF51735">
    <property type="entry name" value="NAD(P)-binding Rossmann-fold domains"/>
    <property type="match status" value="1"/>
</dbReference>
<dbReference type="AlphaFoldDB" id="A0A1I2ACL1"/>
<dbReference type="InterPro" id="IPR050177">
    <property type="entry name" value="Lipid_A_modif_metabolic_enz"/>
</dbReference>
<feature type="domain" description="NAD-dependent epimerase/dehydratase" evidence="1">
    <location>
        <begin position="3"/>
        <end position="228"/>
    </location>
</feature>
<dbReference type="CDD" id="cd08946">
    <property type="entry name" value="SDR_e"/>
    <property type="match status" value="1"/>
</dbReference>
<evidence type="ECO:0000313" key="3">
    <source>
        <dbReference type="Proteomes" id="UP000198964"/>
    </source>
</evidence>
<dbReference type="STRING" id="655355.SAMN05216283_10176"/>
<dbReference type="InterPro" id="IPR036291">
    <property type="entry name" value="NAD(P)-bd_dom_sf"/>
</dbReference>
<name>A0A1I2ACL1_9BACT</name>